<feature type="region of interest" description="Disordered" evidence="1">
    <location>
        <begin position="64"/>
        <end position="86"/>
    </location>
</feature>
<evidence type="ECO:0000313" key="3">
    <source>
        <dbReference type="Proteomes" id="UP000823388"/>
    </source>
</evidence>
<comment type="caution">
    <text evidence="2">The sequence shown here is derived from an EMBL/GenBank/DDBJ whole genome shotgun (WGS) entry which is preliminary data.</text>
</comment>
<feature type="region of interest" description="Disordered" evidence="1">
    <location>
        <begin position="17"/>
        <end position="41"/>
    </location>
</feature>
<sequence>MTGSANHQQLAALLDPGARQIQMSDSPSPSSHPVTGSIIHSGQGVPIRDSFACFFSIGGGRLTPNKGKAHTQQINTKQPPIPEYLQPKITMPGVQKEVGLHHPKMSLAA</sequence>
<dbReference type="AlphaFoldDB" id="A0A8T0UQF7"/>
<name>A0A8T0UQF7_PANVG</name>
<keyword evidence="3" id="KW-1185">Reference proteome</keyword>
<proteinExistence type="predicted"/>
<dbReference type="Proteomes" id="UP000823388">
    <property type="component" value="Chromosome 3K"/>
</dbReference>
<protein>
    <submittedName>
        <fullName evidence="2">Uncharacterized protein</fullName>
    </submittedName>
</protein>
<gene>
    <name evidence="2" type="ORF">PVAP13_3KG120600</name>
</gene>
<dbReference type="EMBL" id="CM029041">
    <property type="protein sequence ID" value="KAG2624295.1"/>
    <property type="molecule type" value="Genomic_DNA"/>
</dbReference>
<organism evidence="2 3">
    <name type="scientific">Panicum virgatum</name>
    <name type="common">Blackwell switchgrass</name>
    <dbReference type="NCBI Taxonomy" id="38727"/>
    <lineage>
        <taxon>Eukaryota</taxon>
        <taxon>Viridiplantae</taxon>
        <taxon>Streptophyta</taxon>
        <taxon>Embryophyta</taxon>
        <taxon>Tracheophyta</taxon>
        <taxon>Spermatophyta</taxon>
        <taxon>Magnoliopsida</taxon>
        <taxon>Liliopsida</taxon>
        <taxon>Poales</taxon>
        <taxon>Poaceae</taxon>
        <taxon>PACMAD clade</taxon>
        <taxon>Panicoideae</taxon>
        <taxon>Panicodae</taxon>
        <taxon>Paniceae</taxon>
        <taxon>Panicinae</taxon>
        <taxon>Panicum</taxon>
        <taxon>Panicum sect. Hiantes</taxon>
    </lineage>
</organism>
<evidence type="ECO:0000313" key="2">
    <source>
        <dbReference type="EMBL" id="KAG2624295.1"/>
    </source>
</evidence>
<feature type="compositionally biased region" description="Polar residues" evidence="1">
    <location>
        <begin position="21"/>
        <end position="40"/>
    </location>
</feature>
<evidence type="ECO:0000256" key="1">
    <source>
        <dbReference type="SAM" id="MobiDB-lite"/>
    </source>
</evidence>
<accession>A0A8T0UQF7</accession>
<reference evidence="2" key="1">
    <citation type="submission" date="2020-05" db="EMBL/GenBank/DDBJ databases">
        <title>WGS assembly of Panicum virgatum.</title>
        <authorList>
            <person name="Lovell J.T."/>
            <person name="Jenkins J."/>
            <person name="Shu S."/>
            <person name="Juenger T.E."/>
            <person name="Schmutz J."/>
        </authorList>
    </citation>
    <scope>NUCLEOTIDE SEQUENCE</scope>
    <source>
        <strain evidence="2">AP13</strain>
    </source>
</reference>